<comment type="caution">
    <text evidence="2">The sequence shown here is derived from an EMBL/GenBank/DDBJ whole genome shotgun (WGS) entry which is preliminary data.</text>
</comment>
<evidence type="ECO:0000313" key="3">
    <source>
        <dbReference type="Proteomes" id="UP000615446"/>
    </source>
</evidence>
<feature type="compositionally biased region" description="Basic residues" evidence="1">
    <location>
        <begin position="116"/>
        <end position="125"/>
    </location>
</feature>
<dbReference type="Gene3D" id="1.10.510.10">
    <property type="entry name" value="Transferase(Phosphotransferase) domain 1"/>
    <property type="match status" value="1"/>
</dbReference>
<dbReference type="PANTHER" id="PTHR37171">
    <property type="entry name" value="SERINE/THREONINE-PROTEIN KINASE YRZF-RELATED"/>
    <property type="match status" value="1"/>
</dbReference>
<proteinExistence type="predicted"/>
<evidence type="ECO:0000256" key="1">
    <source>
        <dbReference type="SAM" id="MobiDB-lite"/>
    </source>
</evidence>
<dbReference type="EMBL" id="BLAL01000306">
    <property type="protein sequence ID" value="GET02262.1"/>
    <property type="molecule type" value="Genomic_DNA"/>
</dbReference>
<dbReference type="GO" id="GO:0016301">
    <property type="term" value="F:kinase activity"/>
    <property type="evidence" value="ECO:0007669"/>
    <property type="project" value="UniProtKB-KW"/>
</dbReference>
<gene>
    <name evidence="2" type="ORF">RCL2_002864600</name>
</gene>
<dbReference type="InterPro" id="IPR011009">
    <property type="entry name" value="Kinase-like_dom_sf"/>
</dbReference>
<protein>
    <submittedName>
        <fullName evidence="2">Kinase-like domain-containing protein</fullName>
    </submittedName>
</protein>
<reference evidence="2" key="1">
    <citation type="submission" date="2019-10" db="EMBL/GenBank/DDBJ databases">
        <title>Conservation and host-specific expression of non-tandemly repeated heterogenous ribosome RNA gene in arbuscular mycorrhizal fungi.</title>
        <authorList>
            <person name="Maeda T."/>
            <person name="Kobayashi Y."/>
            <person name="Nakagawa T."/>
            <person name="Ezawa T."/>
            <person name="Yamaguchi K."/>
            <person name="Bino T."/>
            <person name="Nishimoto Y."/>
            <person name="Shigenobu S."/>
            <person name="Kawaguchi M."/>
        </authorList>
    </citation>
    <scope>NUCLEOTIDE SEQUENCE</scope>
    <source>
        <strain evidence="2">HR1</strain>
    </source>
</reference>
<name>A0A8H3R3R0_9GLOM</name>
<evidence type="ECO:0000313" key="2">
    <source>
        <dbReference type="EMBL" id="GET02262.1"/>
    </source>
</evidence>
<keyword evidence="2" id="KW-0418">Kinase</keyword>
<accession>A0A8H3R3R0</accession>
<feature type="region of interest" description="Disordered" evidence="1">
    <location>
        <begin position="72"/>
        <end position="129"/>
    </location>
</feature>
<dbReference type="AlphaFoldDB" id="A0A8H3R3R0"/>
<dbReference type="Proteomes" id="UP000615446">
    <property type="component" value="Unassembled WGS sequence"/>
</dbReference>
<keyword evidence="2" id="KW-0808">Transferase</keyword>
<dbReference type="InterPro" id="IPR052396">
    <property type="entry name" value="Meiotic_Drive_Suppr_Kinase"/>
</dbReference>
<dbReference type="PANTHER" id="PTHR37171:SF1">
    <property type="entry name" value="SERINE_THREONINE-PROTEIN KINASE YRZF-RELATED"/>
    <property type="match status" value="1"/>
</dbReference>
<dbReference type="SUPFAM" id="SSF56112">
    <property type="entry name" value="Protein kinase-like (PK-like)"/>
    <property type="match status" value="1"/>
</dbReference>
<organism evidence="2 3">
    <name type="scientific">Rhizophagus clarus</name>
    <dbReference type="NCBI Taxonomy" id="94130"/>
    <lineage>
        <taxon>Eukaryota</taxon>
        <taxon>Fungi</taxon>
        <taxon>Fungi incertae sedis</taxon>
        <taxon>Mucoromycota</taxon>
        <taxon>Glomeromycotina</taxon>
        <taxon>Glomeromycetes</taxon>
        <taxon>Glomerales</taxon>
        <taxon>Glomeraceae</taxon>
        <taxon>Rhizophagus</taxon>
    </lineage>
</organism>
<dbReference type="OrthoDB" id="2156052at2759"/>
<sequence length="245" mass="28436">MACNGLYYGILTNYSDTYFLRRDEADLNTLYISHFFQPGDTIPTLCECVYYISQLAINDIVGDRLGYVILDNDSSSENNDNDNDSNHSDPDDPNDPDYLKPSNDNFSDDYDDTSYSRKRKRKQMTGKRASSSKMITTVGHVIPHLFYKGYIYNRYLFALALQLVENANHVDSTILTKEEKKLIVNQLRSIHNFGVLHNDIFQKNILYKPKSHKFFFIDFGLSEIVDNELPKLCKEEKRLKKLLQL</sequence>